<dbReference type="PANTHER" id="PTHR46508:SF5">
    <property type="entry name" value="PHD-FINGER AND DNA BINDING DOMAIN-CONTAINING PROTEIN"/>
    <property type="match status" value="1"/>
</dbReference>
<name>A0A6J0MDI5_RAPSA</name>
<dbReference type="InterPro" id="IPR019787">
    <property type="entry name" value="Znf_PHD-finger"/>
</dbReference>
<evidence type="ECO:0000313" key="11">
    <source>
        <dbReference type="RefSeq" id="XP_018470048.1"/>
    </source>
</evidence>
<dbReference type="Pfam" id="PF24294">
    <property type="entry name" value="Chromo_PTM"/>
    <property type="match status" value="1"/>
</dbReference>
<protein>
    <submittedName>
        <fullName evidence="11">DDT domain-containing protein PTM</fullName>
    </submittedName>
</protein>
<feature type="domain" description="PHD-type" evidence="8">
    <location>
        <begin position="541"/>
        <end position="588"/>
    </location>
</feature>
<keyword evidence="2" id="KW-0479">Metal-binding</keyword>
<feature type="region of interest" description="Disordered" evidence="7">
    <location>
        <begin position="42"/>
        <end position="71"/>
    </location>
</feature>
<reference evidence="10" key="1">
    <citation type="journal article" date="2019" name="Database">
        <title>The radish genome database (RadishGD): an integrated information resource for radish genomics.</title>
        <authorList>
            <person name="Yu H.J."/>
            <person name="Baek S."/>
            <person name="Lee Y.J."/>
            <person name="Cho A."/>
            <person name="Mun J.H."/>
        </authorList>
    </citation>
    <scope>NUCLEOTIDE SEQUENCE [LARGE SCALE GENOMIC DNA]</scope>
    <source>
        <strain evidence="10">cv. WK10039</strain>
    </source>
</reference>
<feature type="compositionally biased region" description="Polar residues" evidence="7">
    <location>
        <begin position="741"/>
        <end position="768"/>
    </location>
</feature>
<feature type="region of interest" description="Disordered" evidence="7">
    <location>
        <begin position="252"/>
        <end position="275"/>
    </location>
</feature>
<organism evidence="10 11">
    <name type="scientific">Raphanus sativus</name>
    <name type="common">Radish</name>
    <name type="synonym">Raphanus raphanistrum var. sativus</name>
    <dbReference type="NCBI Taxonomy" id="3726"/>
    <lineage>
        <taxon>Eukaryota</taxon>
        <taxon>Viridiplantae</taxon>
        <taxon>Streptophyta</taxon>
        <taxon>Embryophyta</taxon>
        <taxon>Tracheophyta</taxon>
        <taxon>Spermatophyta</taxon>
        <taxon>Magnoliopsida</taxon>
        <taxon>eudicotyledons</taxon>
        <taxon>Gunneridae</taxon>
        <taxon>Pentapetalae</taxon>
        <taxon>rosids</taxon>
        <taxon>malvids</taxon>
        <taxon>Brassicales</taxon>
        <taxon>Brassicaceae</taxon>
        <taxon>Brassiceae</taxon>
        <taxon>Raphanus</taxon>
    </lineage>
</organism>
<feature type="compositionally biased region" description="Basic residues" evidence="7">
    <location>
        <begin position="53"/>
        <end position="65"/>
    </location>
</feature>
<keyword evidence="10" id="KW-1185">Reference proteome</keyword>
<dbReference type="Gene3D" id="3.30.40.10">
    <property type="entry name" value="Zinc/RING finger domain, C3HC4 (zinc finger)"/>
    <property type="match status" value="2"/>
</dbReference>
<dbReference type="KEGG" id="rsz:108841787"/>
<dbReference type="GO" id="GO:0003677">
    <property type="term" value="F:DNA binding"/>
    <property type="evidence" value="ECO:0007669"/>
    <property type="project" value="InterPro"/>
</dbReference>
<dbReference type="Proteomes" id="UP000504610">
    <property type="component" value="Chromosome 2"/>
</dbReference>
<keyword evidence="4" id="KW-0862">Zinc</keyword>
<sequence length="1539" mass="173245">MEFTTEAGMCSDGTVLSHDSSGNFEIDGLTTEAEVADLAMVGEEGSQETTQVKKPRAGRMTRKRSRNDSSEVNVMRDVDLNDRVAEEEEEEEESRVSDCFGLRGNVDLNSGPLETLGLDLNRAVTERKDGLDWNLNDGLGLVNVSIGYEEGSSVRRRGFIDLNMDASCEGGFDLNLEVNMENNMQSQQGEYKEVHVAEVTSVQLLEEIRKQDDVSLQDLNTPDSNGADPDLDLSEHDAKTVVECLSDREVSDEYTSGRRKRRKASVNPNFTSQPRLRRSARRALARFPAGSSITACLVDEVSPSPSVSSLTDEKTWVVDGKAENISVPPPKAELPPSSRILNLDGLPILNVFSVYSCLRSFSTLLFLSPFELEDFVEALRCMSPSLLFDSIHVSVLKILRKHLENLVAEGDLSAIACLRSLDWDMLDVVNYPLFVVEYLLFSGSKDNPGVDLTRFNFFKSEYFRQPMNLKIEILARLCDDMTDTEVVRSELNKRSFAAESEMEIDRKRNTKVRRRKRSMIELGDDSSLNDEAVDGSFDRNSDDCCLCKMDGNLLCCDGCPAAYHSKCIGVASHLLLEDDWYCPECSFDQRVPGWKPEKQIRGAEFLEIDPHGRQYYNSCGYLLVIDTDGTGSVNYYHVNDVILVLEQLKSCGSLYIGVIGAIKKHWDFPAGLKRAIRGVNSQISVCLDTPAKGISSSIDGFMAPLPAPEKQPTSGVKEKLEEGSSNGSSQNHCHRTRRKISNSGTGLDILNMSSEGSAETVQNGSDVQSLHEPGPSSILDVMKEPDSNIHSSSHHLARMNTRKGIRPNVQSESSYRNQYIFAEMTTSISEEMRRKSPIRTNDMRSDEEIASAQVKTILMKTTKFQWRHIQGLYLDAWKEKCGWCLPCQSEDAGIKTNCLFNMSLGALRGPSESEIASSQYIDKKSHLMAIICQILSMESRLQGLLVGPWLNPQHSRIWREHILKASNISRLRHLLVELEANLHHRVLSVEWLNHVDSAIEMGSSRHILIASTRSSLKTAIGKRRGPLLESGVNPAAKKKGGLSMCWWRGGRLSRPLFNWKVLPRSLVSKAARQGGSINIPGILYPVNSEPAKRSRRVAWEAAVESSTTSEQLGFQVRTFHSYLKWDDIENSHLLPASDKESKKSARLFKKVIVRRKCVEEDTVKYLLDFGKRRNVPDVVLKHGRMIEESSSERKKFWVNESYVPLHLLKGFEEKKAVRKTVKSGSSYRHTEIEKVRKKSSRGKGFSYLFERAERSESSLCEHCKKEVPSSDAAGCHICKGLFHKKHIRKADKEGMYICLPCRSVVQAKEQPSGRKRGRPPGSFRKKVRVQKQTHKKVIPARKSTRLKKTKTSLGERISVRLKNHKKVVASKPLRRSGRRPEHVTRLQDESTVPGESKKRKLETKRGRGRGRPKKAKQEISIRKKRTKRALSYWLNGLLLSRKPGDERVDKFRRGRYFKPMENSDSDHDQPKCRLCGLIDSDSGSTFISCEMCKEWYHEDACGINEKNSSMVTGFRCNLCREQLPPPCPHEISTTPPVPS</sequence>
<dbReference type="SMART" id="SM00571">
    <property type="entry name" value="DDT"/>
    <property type="match status" value="1"/>
</dbReference>
<keyword evidence="5" id="KW-0539">Nucleus</keyword>
<dbReference type="Pfam" id="PF02791">
    <property type="entry name" value="DDT"/>
    <property type="match status" value="1"/>
</dbReference>
<feature type="compositionally biased region" description="Basic and acidic residues" evidence="7">
    <location>
        <begin position="1378"/>
        <end position="1388"/>
    </location>
</feature>
<evidence type="ECO:0000256" key="3">
    <source>
        <dbReference type="ARBA" id="ARBA00022771"/>
    </source>
</evidence>
<dbReference type="InterPro" id="IPR001965">
    <property type="entry name" value="Znf_PHD"/>
</dbReference>
<feature type="compositionally biased region" description="Basic residues" evidence="7">
    <location>
        <begin position="1397"/>
        <end position="1414"/>
    </location>
</feature>
<evidence type="ECO:0000256" key="5">
    <source>
        <dbReference type="ARBA" id="ARBA00023242"/>
    </source>
</evidence>
<dbReference type="GeneID" id="108841787"/>
<evidence type="ECO:0000256" key="7">
    <source>
        <dbReference type="SAM" id="MobiDB-lite"/>
    </source>
</evidence>
<dbReference type="GO" id="GO:0008270">
    <property type="term" value="F:zinc ion binding"/>
    <property type="evidence" value="ECO:0007669"/>
    <property type="project" value="UniProtKB-KW"/>
</dbReference>
<dbReference type="InterPro" id="IPR019786">
    <property type="entry name" value="Zinc_finger_PHD-type_CS"/>
</dbReference>
<evidence type="ECO:0000256" key="4">
    <source>
        <dbReference type="ARBA" id="ARBA00022833"/>
    </source>
</evidence>
<dbReference type="InterPro" id="IPR056618">
    <property type="entry name" value="Chromo_PTM"/>
</dbReference>
<dbReference type="SMART" id="SM00384">
    <property type="entry name" value="AT_hook"/>
    <property type="match status" value="2"/>
</dbReference>
<dbReference type="InterPro" id="IPR013083">
    <property type="entry name" value="Znf_RING/FYVE/PHD"/>
</dbReference>
<dbReference type="InterPro" id="IPR011011">
    <property type="entry name" value="Znf_FYVE_PHD"/>
</dbReference>
<feature type="region of interest" description="Disordered" evidence="7">
    <location>
        <begin position="1307"/>
        <end position="1335"/>
    </location>
</feature>
<gene>
    <name evidence="11" type="primary">LOC108841787</name>
</gene>
<feature type="region of interest" description="Disordered" evidence="7">
    <location>
        <begin position="1361"/>
        <end position="1419"/>
    </location>
</feature>
<feature type="domain" description="DDT" evidence="9">
    <location>
        <begin position="345"/>
        <end position="405"/>
    </location>
</feature>
<dbReference type="SUPFAM" id="SSF57903">
    <property type="entry name" value="FYVE/PHD zinc finger"/>
    <property type="match status" value="2"/>
</dbReference>
<dbReference type="OrthoDB" id="784962at2759"/>
<comment type="subcellular location">
    <subcellularLocation>
        <location evidence="1">Nucleus</location>
    </subcellularLocation>
</comment>
<keyword evidence="3 6" id="KW-0863">Zinc-finger</keyword>
<dbReference type="PROSITE" id="PS01359">
    <property type="entry name" value="ZF_PHD_1"/>
    <property type="match status" value="1"/>
</dbReference>
<feature type="compositionally biased region" description="Basic residues" evidence="7">
    <location>
        <begin position="792"/>
        <end position="805"/>
    </location>
</feature>
<evidence type="ECO:0000256" key="6">
    <source>
        <dbReference type="PROSITE-ProRule" id="PRU00146"/>
    </source>
</evidence>
<dbReference type="PROSITE" id="PS50827">
    <property type="entry name" value="DDT"/>
    <property type="match status" value="1"/>
</dbReference>
<feature type="compositionally biased region" description="Basic residues" evidence="7">
    <location>
        <begin position="1313"/>
        <end position="1335"/>
    </location>
</feature>
<dbReference type="InterPro" id="IPR017956">
    <property type="entry name" value="AT_hook_DNA-bd_motif"/>
</dbReference>
<evidence type="ECO:0000259" key="9">
    <source>
        <dbReference type="PROSITE" id="PS50827"/>
    </source>
</evidence>
<feature type="region of interest" description="Disordered" evidence="7">
    <location>
        <begin position="703"/>
        <end position="808"/>
    </location>
</feature>
<dbReference type="InterPro" id="IPR018501">
    <property type="entry name" value="DDT_dom"/>
</dbReference>
<dbReference type="SMART" id="SM00249">
    <property type="entry name" value="PHD"/>
    <property type="match status" value="3"/>
</dbReference>
<accession>A0A6J0MDI5</accession>
<evidence type="ECO:0000313" key="10">
    <source>
        <dbReference type="Proteomes" id="UP000504610"/>
    </source>
</evidence>
<dbReference type="RefSeq" id="XP_018470048.1">
    <property type="nucleotide sequence ID" value="XM_018614546.2"/>
</dbReference>
<evidence type="ECO:0000259" key="8">
    <source>
        <dbReference type="PROSITE" id="PS50016"/>
    </source>
</evidence>
<dbReference type="PROSITE" id="PS50016">
    <property type="entry name" value="ZF_PHD_2"/>
    <property type="match status" value="1"/>
</dbReference>
<proteinExistence type="predicted"/>
<evidence type="ECO:0000256" key="2">
    <source>
        <dbReference type="ARBA" id="ARBA00022723"/>
    </source>
</evidence>
<dbReference type="PANTHER" id="PTHR46508">
    <property type="entry name" value="PHD FINGER FAMILY PROTEIN"/>
    <property type="match status" value="1"/>
</dbReference>
<evidence type="ECO:0000256" key="1">
    <source>
        <dbReference type="ARBA" id="ARBA00004123"/>
    </source>
</evidence>
<reference evidence="11" key="2">
    <citation type="submission" date="2025-08" db="UniProtKB">
        <authorList>
            <consortium name="RefSeq"/>
        </authorList>
    </citation>
    <scope>IDENTIFICATION</scope>
    <source>
        <tissue evidence="11">Leaf</tissue>
    </source>
</reference>
<dbReference type="Pfam" id="PF00628">
    <property type="entry name" value="PHD"/>
    <property type="match status" value="1"/>
</dbReference>
<dbReference type="GO" id="GO:0005634">
    <property type="term" value="C:nucleus"/>
    <property type="evidence" value="ECO:0007669"/>
    <property type="project" value="UniProtKB-SubCell"/>
</dbReference>
<feature type="compositionally biased region" description="Basic residues" evidence="7">
    <location>
        <begin position="1361"/>
        <end position="1377"/>
    </location>
</feature>